<evidence type="ECO:0000313" key="1">
    <source>
        <dbReference type="EMBL" id="EHG99307.1"/>
    </source>
</evidence>
<reference evidence="1 2" key="1">
    <citation type="submission" date="2011-03" db="EMBL/GenBank/DDBJ databases">
        <authorList>
            <person name="Weinstock G."/>
            <person name="Sodergren E."/>
            <person name="Clifton S."/>
            <person name="Fulton L."/>
            <person name="Fulton B."/>
            <person name="Courtney L."/>
            <person name="Fronick C."/>
            <person name="Harrison M."/>
            <person name="Strong C."/>
            <person name="Farmer C."/>
            <person name="Delahaunty K."/>
            <person name="Markovic C."/>
            <person name="Hall O."/>
            <person name="Minx P."/>
            <person name="Tomlinson C."/>
            <person name="Mitreva M."/>
            <person name="Hou S."/>
            <person name="Chen J."/>
            <person name="Wollam A."/>
            <person name="Pepin K.H."/>
            <person name="Johnson M."/>
            <person name="Bhonagiri V."/>
            <person name="Zhang X."/>
            <person name="Suruliraj S."/>
            <person name="Warren W."/>
            <person name="Chinwalla A."/>
            <person name="Mardis E.R."/>
            <person name="Wilson R.K."/>
        </authorList>
    </citation>
    <scope>NUCLEOTIDE SEQUENCE [LARGE SCALE GENOMIC DNA]</scope>
    <source>
        <strain evidence="1 2">YIT 11840</strain>
    </source>
</reference>
<organism evidence="1 2">
    <name type="scientific">Paraprevotella clara YIT 11840</name>
    <dbReference type="NCBI Taxonomy" id="762968"/>
    <lineage>
        <taxon>Bacteria</taxon>
        <taxon>Pseudomonadati</taxon>
        <taxon>Bacteroidota</taxon>
        <taxon>Bacteroidia</taxon>
        <taxon>Bacteroidales</taxon>
        <taxon>Prevotellaceae</taxon>
        <taxon>Paraprevotella</taxon>
    </lineage>
</organism>
<gene>
    <name evidence="1" type="ORF">HMPREF9441_02919</name>
</gene>
<proteinExistence type="predicted"/>
<protein>
    <submittedName>
        <fullName evidence="1">Uncharacterized protein</fullName>
    </submittedName>
</protein>
<dbReference type="HOGENOM" id="CLU_3138700_0_0_10"/>
<keyword evidence="2" id="KW-1185">Reference proteome</keyword>
<comment type="caution">
    <text evidence="1">The sequence shown here is derived from an EMBL/GenBank/DDBJ whole genome shotgun (WGS) entry which is preliminary data.</text>
</comment>
<sequence length="49" mass="5644">MFPRLWFLQSACRNGCLWCEGKQRMVVLYGTCASCELVDIVLVKGYKVQ</sequence>
<evidence type="ECO:0000313" key="2">
    <source>
        <dbReference type="Proteomes" id="UP000003598"/>
    </source>
</evidence>
<dbReference type="EMBL" id="AFFY01000045">
    <property type="protein sequence ID" value="EHG99307.1"/>
    <property type="molecule type" value="Genomic_DNA"/>
</dbReference>
<dbReference type="Proteomes" id="UP000003598">
    <property type="component" value="Unassembled WGS sequence"/>
</dbReference>
<name>G5SU64_9BACT</name>
<dbReference type="STRING" id="762968.HMPREF9441_02919"/>
<accession>G5SU64</accession>
<dbReference type="AlphaFoldDB" id="G5SU64"/>